<dbReference type="PANTHER" id="PTHR30570">
    <property type="entry name" value="PERIPLASMIC PHOSPHATE BINDING COMPONENT OF PHOSPHATE ABC TRANSPORTER"/>
    <property type="match status" value="1"/>
</dbReference>
<dbReference type="EMBL" id="JFAX01000006">
    <property type="protein sequence ID" value="EXI68087.1"/>
    <property type="molecule type" value="Genomic_DNA"/>
</dbReference>
<dbReference type="Pfam" id="PF12849">
    <property type="entry name" value="PBP_like_2"/>
    <property type="match status" value="1"/>
</dbReference>
<evidence type="ECO:0000313" key="4">
    <source>
        <dbReference type="EMBL" id="EXI68087.1"/>
    </source>
</evidence>
<dbReference type="InterPro" id="IPR050811">
    <property type="entry name" value="Phosphate_ABC_transporter"/>
</dbReference>
<protein>
    <submittedName>
        <fullName evidence="4">Phosphate-binding protein PstS 2</fullName>
    </submittedName>
</protein>
<keyword evidence="5" id="KW-1185">Reference proteome</keyword>
<keyword evidence="1 2" id="KW-0732">Signal</keyword>
<proteinExistence type="predicted"/>
<evidence type="ECO:0000259" key="3">
    <source>
        <dbReference type="Pfam" id="PF12849"/>
    </source>
</evidence>
<name>A0A011NU22_9PROT</name>
<gene>
    <name evidence="4" type="primary">pstS2</name>
    <name evidence="4" type="ORF">AW08_01304</name>
</gene>
<evidence type="ECO:0000256" key="2">
    <source>
        <dbReference type="SAM" id="SignalP"/>
    </source>
</evidence>
<feature type="signal peptide" evidence="2">
    <location>
        <begin position="1"/>
        <end position="31"/>
    </location>
</feature>
<dbReference type="SUPFAM" id="SSF53850">
    <property type="entry name" value="Periplasmic binding protein-like II"/>
    <property type="match status" value="1"/>
</dbReference>
<organism evidence="4 5">
    <name type="scientific">Candidatus Accumulibacter adjunctus</name>
    <dbReference type="NCBI Taxonomy" id="1454001"/>
    <lineage>
        <taxon>Bacteria</taxon>
        <taxon>Pseudomonadati</taxon>
        <taxon>Pseudomonadota</taxon>
        <taxon>Betaproteobacteria</taxon>
        <taxon>Candidatus Accumulibacter</taxon>
    </lineage>
</organism>
<dbReference type="InterPro" id="IPR024370">
    <property type="entry name" value="PBP_domain"/>
</dbReference>
<sequence>MYLMLARTRRLRGVVFVASMAVLCLPLATDAAEIRIAGTGNALGTMRLLGAAFAKLHPEPQVVVLDSIGTSGAIRALPKGSIEIGLSSRPLTEEEARSGLSSVEYARSPTVFAVQNRNQVASITLAQIADIYSGKLASWPDGTKVRPVMRQPGDDNTRQIKRLSAEIEQALAVAEKREGLTYAATDQEAADRMESVQGSIGVTTVALIRSENRKLRPLAIDGIEPTPENARSGRYPLMKSFYFVLPKEPTPTTQKFLGFVHSPQGRKILEQNGHIIP</sequence>
<reference evidence="4" key="1">
    <citation type="submission" date="2014-02" db="EMBL/GenBank/DDBJ databases">
        <title>Expanding our view of genomic diversity in Candidatus Accumulibacter clades.</title>
        <authorList>
            <person name="Skennerton C.T."/>
            <person name="Barr J.J."/>
            <person name="Slater F.R."/>
            <person name="Bond P.L."/>
            <person name="Tyson G.W."/>
        </authorList>
    </citation>
    <scope>NUCLEOTIDE SEQUENCE [LARGE SCALE GENOMIC DNA]</scope>
</reference>
<dbReference type="STRING" id="1454001.AW08_01304"/>
<dbReference type="PATRIC" id="fig|1454001.3.peg.1324"/>
<evidence type="ECO:0000313" key="5">
    <source>
        <dbReference type="Proteomes" id="UP000020218"/>
    </source>
</evidence>
<feature type="domain" description="PBP" evidence="3">
    <location>
        <begin position="28"/>
        <end position="263"/>
    </location>
</feature>
<accession>A0A011NU22</accession>
<dbReference type="AlphaFoldDB" id="A0A011NU22"/>
<dbReference type="Proteomes" id="UP000020218">
    <property type="component" value="Unassembled WGS sequence"/>
</dbReference>
<dbReference type="PANTHER" id="PTHR30570:SF1">
    <property type="entry name" value="PHOSPHATE-BINDING PROTEIN PSTS"/>
    <property type="match status" value="1"/>
</dbReference>
<evidence type="ECO:0000256" key="1">
    <source>
        <dbReference type="ARBA" id="ARBA00022729"/>
    </source>
</evidence>
<feature type="chain" id="PRO_5001461308" evidence="2">
    <location>
        <begin position="32"/>
        <end position="277"/>
    </location>
</feature>
<dbReference type="Gene3D" id="3.40.190.10">
    <property type="entry name" value="Periplasmic binding protein-like II"/>
    <property type="match status" value="2"/>
</dbReference>
<comment type="caution">
    <text evidence="4">The sequence shown here is derived from an EMBL/GenBank/DDBJ whole genome shotgun (WGS) entry which is preliminary data.</text>
</comment>